<dbReference type="GO" id="GO:0044774">
    <property type="term" value="P:mitotic DNA integrity checkpoint signaling"/>
    <property type="evidence" value="ECO:0007669"/>
    <property type="project" value="TreeGrafter"/>
</dbReference>
<dbReference type="GO" id="GO:0003690">
    <property type="term" value="F:double-stranded DNA binding"/>
    <property type="evidence" value="ECO:0007669"/>
    <property type="project" value="TreeGrafter"/>
</dbReference>
<dbReference type="InterPro" id="IPR041426">
    <property type="entry name" value="Mos1_HTH"/>
</dbReference>
<feature type="region of interest" description="Disordered" evidence="1">
    <location>
        <begin position="214"/>
        <end position="237"/>
    </location>
</feature>
<dbReference type="GO" id="GO:0000729">
    <property type="term" value="P:DNA double-strand break processing"/>
    <property type="evidence" value="ECO:0007669"/>
    <property type="project" value="TreeGrafter"/>
</dbReference>
<dbReference type="InterPro" id="IPR052709">
    <property type="entry name" value="Transposase-MT_Hybrid"/>
</dbReference>
<evidence type="ECO:0000256" key="1">
    <source>
        <dbReference type="SAM" id="MobiDB-lite"/>
    </source>
</evidence>
<dbReference type="GO" id="GO:0015074">
    <property type="term" value="P:DNA integration"/>
    <property type="evidence" value="ECO:0007669"/>
    <property type="project" value="TreeGrafter"/>
</dbReference>
<proteinExistence type="predicted"/>
<feature type="domain" description="Mos1 transposase HTH" evidence="2">
    <location>
        <begin position="6"/>
        <end position="54"/>
    </location>
</feature>
<dbReference type="GO" id="GO:0035861">
    <property type="term" value="C:site of double-strand break"/>
    <property type="evidence" value="ECO:0007669"/>
    <property type="project" value="TreeGrafter"/>
</dbReference>
<dbReference type="EMBL" id="UZAH01027546">
    <property type="protein sequence ID" value="VDO92645.1"/>
    <property type="molecule type" value="Genomic_DNA"/>
</dbReference>
<name>A0A183FVZ6_HELPZ</name>
<evidence type="ECO:0000313" key="5">
    <source>
        <dbReference type="WBParaSite" id="HPBE_0001255601-mRNA-1"/>
    </source>
</evidence>
<evidence type="ECO:0000313" key="4">
    <source>
        <dbReference type="Proteomes" id="UP000050761"/>
    </source>
</evidence>
<dbReference type="AlphaFoldDB" id="A0A183FVZ6"/>
<dbReference type="Proteomes" id="UP000050761">
    <property type="component" value="Unassembled WGS sequence"/>
</dbReference>
<dbReference type="GO" id="GO:0031297">
    <property type="term" value="P:replication fork processing"/>
    <property type="evidence" value="ECO:0007669"/>
    <property type="project" value="TreeGrafter"/>
</dbReference>
<gene>
    <name evidence="3" type="ORF">HPBE_LOCUS12557</name>
</gene>
<dbReference type="GO" id="GO:0000793">
    <property type="term" value="C:condensed chromosome"/>
    <property type="evidence" value="ECO:0007669"/>
    <property type="project" value="TreeGrafter"/>
</dbReference>
<protein>
    <submittedName>
        <fullName evidence="5">HTH_48 domain-containing protein</fullName>
    </submittedName>
</protein>
<dbReference type="PANTHER" id="PTHR46060">
    <property type="entry name" value="MARINER MOS1 TRANSPOSASE-LIKE PROTEIN"/>
    <property type="match status" value="1"/>
</dbReference>
<accession>A0A183FVZ6</accession>
<keyword evidence="4" id="KW-1185">Reference proteome</keyword>
<organism evidence="4 5">
    <name type="scientific">Heligmosomoides polygyrus</name>
    <name type="common">Parasitic roundworm</name>
    <dbReference type="NCBI Taxonomy" id="6339"/>
    <lineage>
        <taxon>Eukaryota</taxon>
        <taxon>Metazoa</taxon>
        <taxon>Ecdysozoa</taxon>
        <taxon>Nematoda</taxon>
        <taxon>Chromadorea</taxon>
        <taxon>Rhabditida</taxon>
        <taxon>Rhabditina</taxon>
        <taxon>Rhabditomorpha</taxon>
        <taxon>Strongyloidea</taxon>
        <taxon>Heligmosomidae</taxon>
        <taxon>Heligmosomoides</taxon>
    </lineage>
</organism>
<evidence type="ECO:0000259" key="2">
    <source>
        <dbReference type="Pfam" id="PF17906"/>
    </source>
</evidence>
<reference evidence="5" key="2">
    <citation type="submission" date="2019-09" db="UniProtKB">
        <authorList>
            <consortium name="WormBaseParasite"/>
        </authorList>
    </citation>
    <scope>IDENTIFICATION</scope>
</reference>
<dbReference type="GO" id="GO:0046975">
    <property type="term" value="F:histone H3K36 methyltransferase activity"/>
    <property type="evidence" value="ECO:0007669"/>
    <property type="project" value="TreeGrafter"/>
</dbReference>
<dbReference type="GO" id="GO:0005634">
    <property type="term" value="C:nucleus"/>
    <property type="evidence" value="ECO:0007669"/>
    <property type="project" value="TreeGrafter"/>
</dbReference>
<reference evidence="3 4" key="1">
    <citation type="submission" date="2018-11" db="EMBL/GenBank/DDBJ databases">
        <authorList>
            <consortium name="Pathogen Informatics"/>
        </authorList>
    </citation>
    <scope>NUCLEOTIDE SEQUENCE [LARGE SCALE GENOMIC DNA]</scope>
</reference>
<dbReference type="GO" id="GO:0042800">
    <property type="term" value="F:histone H3K4 methyltransferase activity"/>
    <property type="evidence" value="ECO:0007669"/>
    <property type="project" value="TreeGrafter"/>
</dbReference>
<accession>A0A3P8D8L7</accession>
<dbReference type="GO" id="GO:0006303">
    <property type="term" value="P:double-strand break repair via nonhomologous end joining"/>
    <property type="evidence" value="ECO:0007669"/>
    <property type="project" value="TreeGrafter"/>
</dbReference>
<dbReference type="PANTHER" id="PTHR46060:SF2">
    <property type="entry name" value="HISTONE-LYSINE N-METHYLTRANSFERASE SETMAR"/>
    <property type="match status" value="1"/>
</dbReference>
<dbReference type="GO" id="GO:0044547">
    <property type="term" value="F:DNA topoisomerase binding"/>
    <property type="evidence" value="ECO:0007669"/>
    <property type="project" value="TreeGrafter"/>
</dbReference>
<sequence>MAELSTHIRHELLYEFESGHSAAEACRSLCRVFGSEALSVRSVYSWFERFRSGNRSLEDEPRSGRPTTIPLDELRKLAEQHPYEGVRYFAAESHAERLVDSSWSCIVTIISSCCLTARLSLPRSTLPNCRDWPTRCARNSPGSTKFARCTITRIRTSRRRLLREFWNLDGKFCRFHRTAQLWPQVTTTFFHHFSIIWKGSVMKIVTTSKMTSELFSPPNQRQESSSSCGTLAESSRC</sequence>
<dbReference type="GO" id="GO:0000014">
    <property type="term" value="F:single-stranded DNA endodeoxyribonuclease activity"/>
    <property type="evidence" value="ECO:0007669"/>
    <property type="project" value="TreeGrafter"/>
</dbReference>
<dbReference type="OrthoDB" id="6137736at2759"/>
<dbReference type="GO" id="GO:0003697">
    <property type="term" value="F:single-stranded DNA binding"/>
    <property type="evidence" value="ECO:0007669"/>
    <property type="project" value="TreeGrafter"/>
</dbReference>
<dbReference type="Gene3D" id="1.10.10.1450">
    <property type="match status" value="1"/>
</dbReference>
<dbReference type="Pfam" id="PF17906">
    <property type="entry name" value="HTH_48"/>
    <property type="match status" value="1"/>
</dbReference>
<evidence type="ECO:0000313" key="3">
    <source>
        <dbReference type="EMBL" id="VDO92645.1"/>
    </source>
</evidence>
<dbReference type="WBParaSite" id="HPBE_0001255601-mRNA-1">
    <property type="protein sequence ID" value="HPBE_0001255601-mRNA-1"/>
    <property type="gene ID" value="HPBE_0001255601"/>
</dbReference>